<gene>
    <name evidence="1" type="ORF">Csa_3G146570</name>
</gene>
<protein>
    <recommendedName>
        <fullName evidence="3">Pentatricopeptide repeat-containing protein</fullName>
    </recommendedName>
</protein>
<reference evidence="1 2" key="3">
    <citation type="journal article" date="2010" name="BMC Genomics">
        <title>Transcriptome sequencing and comparative analysis of cucumber flowers with different sex types.</title>
        <authorList>
            <person name="Guo S."/>
            <person name="Zheng Y."/>
            <person name="Joung J.G."/>
            <person name="Liu S."/>
            <person name="Zhang Z."/>
            <person name="Crasta O.R."/>
            <person name="Sobral B.W."/>
            <person name="Xu Y."/>
            <person name="Huang S."/>
            <person name="Fei Z."/>
        </authorList>
    </citation>
    <scope>NUCLEOTIDE SEQUENCE [LARGE SCALE GENOMIC DNA]</scope>
    <source>
        <strain evidence="2">cv. 9930</strain>
    </source>
</reference>
<dbReference type="AlphaFoldDB" id="A0A0A0L8N8"/>
<proteinExistence type="predicted"/>
<keyword evidence="2" id="KW-1185">Reference proteome</keyword>
<reference evidence="1 2" key="1">
    <citation type="journal article" date="2009" name="Nat. Genet.">
        <title>The genome of the cucumber, Cucumis sativus L.</title>
        <authorList>
            <person name="Huang S."/>
            <person name="Li R."/>
            <person name="Zhang Z."/>
            <person name="Li L."/>
            <person name="Gu X."/>
            <person name="Fan W."/>
            <person name="Lucas W.J."/>
            <person name="Wang X."/>
            <person name="Xie B."/>
            <person name="Ni P."/>
            <person name="Ren Y."/>
            <person name="Zhu H."/>
            <person name="Li J."/>
            <person name="Lin K."/>
            <person name="Jin W."/>
            <person name="Fei Z."/>
            <person name="Li G."/>
            <person name="Staub J."/>
            <person name="Kilian A."/>
            <person name="van der Vossen E.A."/>
            <person name="Wu Y."/>
            <person name="Guo J."/>
            <person name="He J."/>
            <person name="Jia Z."/>
            <person name="Ren Y."/>
            <person name="Tian G."/>
            <person name="Lu Y."/>
            <person name="Ruan J."/>
            <person name="Qian W."/>
            <person name="Wang M."/>
            <person name="Huang Q."/>
            <person name="Li B."/>
            <person name="Xuan Z."/>
            <person name="Cao J."/>
            <person name="Asan"/>
            <person name="Wu Z."/>
            <person name="Zhang J."/>
            <person name="Cai Q."/>
            <person name="Bai Y."/>
            <person name="Zhao B."/>
            <person name="Han Y."/>
            <person name="Li Y."/>
            <person name="Li X."/>
            <person name="Wang S."/>
            <person name="Shi Q."/>
            <person name="Liu S."/>
            <person name="Cho W.K."/>
            <person name="Kim J.Y."/>
            <person name="Xu Y."/>
            <person name="Heller-Uszynska K."/>
            <person name="Miao H."/>
            <person name="Cheng Z."/>
            <person name="Zhang S."/>
            <person name="Wu J."/>
            <person name="Yang Y."/>
            <person name="Kang H."/>
            <person name="Li M."/>
            <person name="Liang H."/>
            <person name="Ren X."/>
            <person name="Shi Z."/>
            <person name="Wen M."/>
            <person name="Jian M."/>
            <person name="Yang H."/>
            <person name="Zhang G."/>
            <person name="Yang Z."/>
            <person name="Chen R."/>
            <person name="Liu S."/>
            <person name="Li J."/>
            <person name="Ma L."/>
            <person name="Liu H."/>
            <person name="Zhou Y."/>
            <person name="Zhao J."/>
            <person name="Fang X."/>
            <person name="Li G."/>
            <person name="Fang L."/>
            <person name="Li Y."/>
            <person name="Liu D."/>
            <person name="Zheng H."/>
            <person name="Zhang Y."/>
            <person name="Qin N."/>
            <person name="Li Z."/>
            <person name="Yang G."/>
            <person name="Yang S."/>
            <person name="Bolund L."/>
            <person name="Kristiansen K."/>
            <person name="Zheng H."/>
            <person name="Li S."/>
            <person name="Zhang X."/>
            <person name="Yang H."/>
            <person name="Wang J."/>
            <person name="Sun R."/>
            <person name="Zhang B."/>
            <person name="Jiang S."/>
            <person name="Wang J."/>
            <person name="Du Y."/>
            <person name="Li S."/>
        </authorList>
    </citation>
    <scope>NUCLEOTIDE SEQUENCE [LARGE SCALE GENOMIC DNA]</scope>
    <source>
        <strain evidence="2">cv. 9930</strain>
    </source>
</reference>
<dbReference type="EMBL" id="CM002924">
    <property type="protein sequence ID" value="KGN56972.1"/>
    <property type="molecule type" value="Genomic_DNA"/>
</dbReference>
<accession>A0A0A0L8N8</accession>
<reference evidence="1 2" key="4">
    <citation type="journal article" date="2011" name="BMC Genomics">
        <title>RNA-Seq improves annotation of protein-coding genes in the cucumber genome.</title>
        <authorList>
            <person name="Li Z."/>
            <person name="Zhang Z."/>
            <person name="Yan P."/>
            <person name="Huang S."/>
            <person name="Fei Z."/>
            <person name="Lin K."/>
        </authorList>
    </citation>
    <scope>NUCLEOTIDE SEQUENCE [LARGE SCALE GENOMIC DNA]</scope>
    <source>
        <strain evidence="2">cv. 9930</strain>
    </source>
</reference>
<dbReference type="InterPro" id="IPR046848">
    <property type="entry name" value="E_motif"/>
</dbReference>
<name>A0A0A0L8N8_CUCSA</name>
<organism evidence="1 2">
    <name type="scientific">Cucumis sativus</name>
    <name type="common">Cucumber</name>
    <dbReference type="NCBI Taxonomy" id="3659"/>
    <lineage>
        <taxon>Eukaryota</taxon>
        <taxon>Viridiplantae</taxon>
        <taxon>Streptophyta</taxon>
        <taxon>Embryophyta</taxon>
        <taxon>Tracheophyta</taxon>
        <taxon>Spermatophyta</taxon>
        <taxon>Magnoliopsida</taxon>
        <taxon>eudicotyledons</taxon>
        <taxon>Gunneridae</taxon>
        <taxon>Pentapetalae</taxon>
        <taxon>rosids</taxon>
        <taxon>fabids</taxon>
        <taxon>Cucurbitales</taxon>
        <taxon>Cucurbitaceae</taxon>
        <taxon>Benincaseae</taxon>
        <taxon>Cucumis</taxon>
    </lineage>
</organism>
<sequence>MGLSLVVLSNLYAKERRWEGVGEVRKVMNKMGVSKEGGGRSRIELINETNCVLIDLEERKEEINPSAQRKVGTSRCPHEWRATHLHYKEPSDL</sequence>
<dbReference type="Pfam" id="PF20431">
    <property type="entry name" value="E_motif"/>
    <property type="match status" value="1"/>
</dbReference>
<evidence type="ECO:0000313" key="2">
    <source>
        <dbReference type="Proteomes" id="UP000029981"/>
    </source>
</evidence>
<evidence type="ECO:0008006" key="3">
    <source>
        <dbReference type="Google" id="ProtNLM"/>
    </source>
</evidence>
<dbReference type="Proteomes" id="UP000029981">
    <property type="component" value="Chromosome 3"/>
</dbReference>
<reference evidence="1 2" key="2">
    <citation type="journal article" date="2009" name="PLoS ONE">
        <title>An integrated genetic and cytogenetic map of the cucumber genome.</title>
        <authorList>
            <person name="Ren Y."/>
            <person name="Zhang Z."/>
            <person name="Liu J."/>
            <person name="Staub J.E."/>
            <person name="Han Y."/>
            <person name="Cheng Z."/>
            <person name="Li X."/>
            <person name="Lu J."/>
            <person name="Miao H."/>
            <person name="Kang H."/>
            <person name="Xie B."/>
            <person name="Gu X."/>
            <person name="Wang X."/>
            <person name="Du Y."/>
            <person name="Jin W."/>
            <person name="Huang S."/>
        </authorList>
    </citation>
    <scope>NUCLEOTIDE SEQUENCE [LARGE SCALE GENOMIC DNA]</scope>
    <source>
        <strain evidence="2">cv. 9930</strain>
    </source>
</reference>
<evidence type="ECO:0000313" key="1">
    <source>
        <dbReference type="EMBL" id="KGN56972.1"/>
    </source>
</evidence>
<dbReference type="Gramene" id="KGN56972">
    <property type="protein sequence ID" value="KGN56972"/>
    <property type="gene ID" value="Csa_3G146570"/>
</dbReference>